<evidence type="ECO:0000256" key="3">
    <source>
        <dbReference type="ARBA" id="ARBA00012438"/>
    </source>
</evidence>
<keyword evidence="19" id="KW-1185">Reference proteome</keyword>
<keyword evidence="6" id="KW-0808">Transferase</keyword>
<comment type="catalytic activity">
    <reaction evidence="1">
        <text>ATP + protein L-histidine = ADP + protein N-phospho-L-histidine.</text>
        <dbReference type="EC" id="2.7.13.3"/>
    </reaction>
</comment>
<feature type="region of interest" description="Disordered" evidence="14">
    <location>
        <begin position="108"/>
        <end position="138"/>
    </location>
</feature>
<proteinExistence type="predicted"/>
<dbReference type="PROSITE" id="PS50109">
    <property type="entry name" value="HIS_KIN"/>
    <property type="match status" value="1"/>
</dbReference>
<feature type="transmembrane region" description="Helical" evidence="15">
    <location>
        <begin position="175"/>
        <end position="195"/>
    </location>
</feature>
<evidence type="ECO:0000256" key="9">
    <source>
        <dbReference type="ARBA" id="ARBA00022777"/>
    </source>
</evidence>
<evidence type="ECO:0000313" key="18">
    <source>
        <dbReference type="EMBL" id="MEI5906361.1"/>
    </source>
</evidence>
<feature type="transmembrane region" description="Helical" evidence="15">
    <location>
        <begin position="20"/>
        <end position="39"/>
    </location>
</feature>
<reference evidence="18 19" key="1">
    <citation type="journal article" date="2018" name="J. Microbiol.">
        <title>Bacillus spongiae sp. nov., isolated from sponge of Jeju Island.</title>
        <authorList>
            <person name="Lee G.E."/>
            <person name="Im W.T."/>
            <person name="Park J.S."/>
        </authorList>
    </citation>
    <scope>NUCLEOTIDE SEQUENCE [LARGE SCALE GENOMIC DNA]</scope>
    <source>
        <strain evidence="18 19">135PIL107-10</strain>
    </source>
</reference>
<keyword evidence="4" id="KW-1003">Cell membrane</keyword>
<keyword evidence="13 15" id="KW-0472">Membrane</keyword>
<keyword evidence="11 15" id="KW-1133">Transmembrane helix</keyword>
<dbReference type="EC" id="2.7.13.3" evidence="3"/>
<dbReference type="GO" id="GO:0016301">
    <property type="term" value="F:kinase activity"/>
    <property type="evidence" value="ECO:0007669"/>
    <property type="project" value="UniProtKB-KW"/>
</dbReference>
<dbReference type="InterPro" id="IPR003660">
    <property type="entry name" value="HAMP_dom"/>
</dbReference>
<evidence type="ECO:0000259" key="17">
    <source>
        <dbReference type="PROSITE" id="PS50885"/>
    </source>
</evidence>
<sequence length="511" mass="57471">MFTKNNEKIPLIRYWTTRYALTLLIGIVCLGLISGYLVHRGEVNNQVEKSEFYAGLIGMDLERFLQGNVNSPREELKLPAFAEEQGIYNAQSFEVYIKLGNVTEKLPEREKNNGQLKRRGNNELSEGEERNQQSVNESRQKEIRNRIIINEVEQLPVKSEKMVGDIKLNGERKMYYVSVPVTLEGNAIGSVVVVSEPPTLTKFFDQFKAVLGTLLLMGILGWVVIYLLTKRLVAPITEVAKAALDVKEGNYQPSIKHSNVREKELSDLIESFNDMSSKLQTLESLRKELLAGVTHELKTPVTSISGLLQAIQDGVVEEEELKEFISMGYKETIKMQRMVEDLLDFNTYSSGAMTIETDDLNMTKLLLEWEKQWRILHPAIEFNVHSKRNIWAKGDELRVQQIVTNLINNSAHAMPGGGIIELTLSTSGDTVIVRVADQGSGIPKEEQPFIFERFYRGTEKKDRVRGLGLGLSFSELLAKAQSGSLTLVSSNEKGTVFELSLPISIAEDISN</sequence>
<dbReference type="Gene3D" id="3.30.565.10">
    <property type="entry name" value="Histidine kinase-like ATPase, C-terminal domain"/>
    <property type="match status" value="1"/>
</dbReference>
<dbReference type="SMART" id="SM00387">
    <property type="entry name" value="HATPase_c"/>
    <property type="match status" value="1"/>
</dbReference>
<dbReference type="SMART" id="SM00388">
    <property type="entry name" value="HisKA"/>
    <property type="match status" value="1"/>
</dbReference>
<dbReference type="Gene3D" id="1.10.287.130">
    <property type="match status" value="1"/>
</dbReference>
<dbReference type="InterPro" id="IPR004358">
    <property type="entry name" value="Sig_transdc_His_kin-like_C"/>
</dbReference>
<comment type="subcellular location">
    <subcellularLocation>
        <location evidence="2">Cell membrane</location>
        <topology evidence="2">Multi-pass membrane protein</topology>
    </subcellularLocation>
</comment>
<dbReference type="InterPro" id="IPR050398">
    <property type="entry name" value="HssS/ArlS-like"/>
</dbReference>
<evidence type="ECO:0000256" key="1">
    <source>
        <dbReference type="ARBA" id="ARBA00000085"/>
    </source>
</evidence>
<dbReference type="Gene3D" id="6.10.340.10">
    <property type="match status" value="1"/>
</dbReference>
<evidence type="ECO:0000256" key="5">
    <source>
        <dbReference type="ARBA" id="ARBA00022553"/>
    </source>
</evidence>
<evidence type="ECO:0000256" key="7">
    <source>
        <dbReference type="ARBA" id="ARBA00022692"/>
    </source>
</evidence>
<keyword evidence="5" id="KW-0597">Phosphoprotein</keyword>
<name>A0ABU8HAV0_9BACI</name>
<dbReference type="InterPro" id="IPR036890">
    <property type="entry name" value="HATPase_C_sf"/>
</dbReference>
<accession>A0ABU8HAV0</accession>
<dbReference type="InterPro" id="IPR003661">
    <property type="entry name" value="HisK_dim/P_dom"/>
</dbReference>
<dbReference type="Pfam" id="PF02518">
    <property type="entry name" value="HATPase_c"/>
    <property type="match status" value="1"/>
</dbReference>
<dbReference type="CDD" id="cd06225">
    <property type="entry name" value="HAMP"/>
    <property type="match status" value="1"/>
</dbReference>
<dbReference type="CDD" id="cd00082">
    <property type="entry name" value="HisKA"/>
    <property type="match status" value="1"/>
</dbReference>
<evidence type="ECO:0000256" key="13">
    <source>
        <dbReference type="ARBA" id="ARBA00023136"/>
    </source>
</evidence>
<dbReference type="SMART" id="SM00304">
    <property type="entry name" value="HAMP"/>
    <property type="match status" value="1"/>
</dbReference>
<evidence type="ECO:0000259" key="16">
    <source>
        <dbReference type="PROSITE" id="PS50109"/>
    </source>
</evidence>
<keyword evidence="7 15" id="KW-0812">Transmembrane</keyword>
<dbReference type="PROSITE" id="PS50885">
    <property type="entry name" value="HAMP"/>
    <property type="match status" value="1"/>
</dbReference>
<dbReference type="PANTHER" id="PTHR45528:SF1">
    <property type="entry name" value="SENSOR HISTIDINE KINASE CPXA"/>
    <property type="match status" value="1"/>
</dbReference>
<dbReference type="InterPro" id="IPR005467">
    <property type="entry name" value="His_kinase_dom"/>
</dbReference>
<dbReference type="InterPro" id="IPR003594">
    <property type="entry name" value="HATPase_dom"/>
</dbReference>
<keyword evidence="9 18" id="KW-0418">Kinase</keyword>
<evidence type="ECO:0000313" key="19">
    <source>
        <dbReference type="Proteomes" id="UP001312865"/>
    </source>
</evidence>
<evidence type="ECO:0000256" key="15">
    <source>
        <dbReference type="SAM" id="Phobius"/>
    </source>
</evidence>
<protein>
    <recommendedName>
        <fullName evidence="3">histidine kinase</fullName>
        <ecNumber evidence="3">2.7.13.3</ecNumber>
    </recommendedName>
</protein>
<feature type="transmembrane region" description="Helical" evidence="15">
    <location>
        <begin position="207"/>
        <end position="228"/>
    </location>
</feature>
<dbReference type="PANTHER" id="PTHR45528">
    <property type="entry name" value="SENSOR HISTIDINE KINASE CPXA"/>
    <property type="match status" value="1"/>
</dbReference>
<dbReference type="EMBL" id="JBBAXC010000003">
    <property type="protein sequence ID" value="MEI5906361.1"/>
    <property type="molecule type" value="Genomic_DNA"/>
</dbReference>
<dbReference type="Pfam" id="PF00512">
    <property type="entry name" value="HisKA"/>
    <property type="match status" value="1"/>
</dbReference>
<evidence type="ECO:0000256" key="4">
    <source>
        <dbReference type="ARBA" id="ARBA00022475"/>
    </source>
</evidence>
<dbReference type="PRINTS" id="PR00344">
    <property type="entry name" value="BCTRLSENSOR"/>
</dbReference>
<evidence type="ECO:0000256" key="12">
    <source>
        <dbReference type="ARBA" id="ARBA00023012"/>
    </source>
</evidence>
<keyword evidence="8" id="KW-0547">Nucleotide-binding</keyword>
<dbReference type="InterPro" id="IPR036097">
    <property type="entry name" value="HisK_dim/P_sf"/>
</dbReference>
<dbReference type="Proteomes" id="UP001312865">
    <property type="component" value="Unassembled WGS sequence"/>
</dbReference>
<dbReference type="Pfam" id="PF00672">
    <property type="entry name" value="HAMP"/>
    <property type="match status" value="1"/>
</dbReference>
<evidence type="ECO:0000256" key="10">
    <source>
        <dbReference type="ARBA" id="ARBA00022840"/>
    </source>
</evidence>
<dbReference type="CDD" id="cd00075">
    <property type="entry name" value="HATPase"/>
    <property type="match status" value="1"/>
</dbReference>
<evidence type="ECO:0000256" key="6">
    <source>
        <dbReference type="ARBA" id="ARBA00022679"/>
    </source>
</evidence>
<evidence type="ECO:0000256" key="8">
    <source>
        <dbReference type="ARBA" id="ARBA00022741"/>
    </source>
</evidence>
<dbReference type="SUPFAM" id="SSF55874">
    <property type="entry name" value="ATPase domain of HSP90 chaperone/DNA topoisomerase II/histidine kinase"/>
    <property type="match status" value="1"/>
</dbReference>
<evidence type="ECO:0000256" key="14">
    <source>
        <dbReference type="SAM" id="MobiDB-lite"/>
    </source>
</evidence>
<dbReference type="RefSeq" id="WP_336585794.1">
    <property type="nucleotide sequence ID" value="NZ_JBBAXC010000003.1"/>
</dbReference>
<keyword evidence="12" id="KW-0902">Two-component regulatory system</keyword>
<dbReference type="SUPFAM" id="SSF47384">
    <property type="entry name" value="Homodimeric domain of signal transducing histidine kinase"/>
    <property type="match status" value="1"/>
</dbReference>
<evidence type="ECO:0000256" key="11">
    <source>
        <dbReference type="ARBA" id="ARBA00022989"/>
    </source>
</evidence>
<keyword evidence="10" id="KW-0067">ATP-binding</keyword>
<organism evidence="18 19">
    <name type="scientific">Bacillus spongiae</name>
    <dbReference type="NCBI Taxonomy" id="2683610"/>
    <lineage>
        <taxon>Bacteria</taxon>
        <taxon>Bacillati</taxon>
        <taxon>Bacillota</taxon>
        <taxon>Bacilli</taxon>
        <taxon>Bacillales</taxon>
        <taxon>Bacillaceae</taxon>
        <taxon>Bacillus</taxon>
    </lineage>
</organism>
<gene>
    <name evidence="18" type="ORF">WAK64_04750</name>
</gene>
<evidence type="ECO:0000256" key="2">
    <source>
        <dbReference type="ARBA" id="ARBA00004651"/>
    </source>
</evidence>
<feature type="domain" description="HAMP" evidence="17">
    <location>
        <begin position="230"/>
        <end position="284"/>
    </location>
</feature>
<feature type="domain" description="Histidine kinase" evidence="16">
    <location>
        <begin position="292"/>
        <end position="505"/>
    </location>
</feature>
<comment type="caution">
    <text evidence="18">The sequence shown here is derived from an EMBL/GenBank/DDBJ whole genome shotgun (WGS) entry which is preliminary data.</text>
</comment>